<dbReference type="Gene3D" id="3.30.560.10">
    <property type="entry name" value="Glucose Oxidase, domain 3"/>
    <property type="match status" value="1"/>
</dbReference>
<dbReference type="GO" id="GO:0016614">
    <property type="term" value="F:oxidoreductase activity, acting on CH-OH group of donors"/>
    <property type="evidence" value="ECO:0007669"/>
    <property type="project" value="InterPro"/>
</dbReference>
<evidence type="ECO:0000313" key="6">
    <source>
        <dbReference type="Proteomes" id="UP000664859"/>
    </source>
</evidence>
<feature type="region of interest" description="Disordered" evidence="3">
    <location>
        <begin position="365"/>
        <end position="416"/>
    </location>
</feature>
<dbReference type="Pfam" id="PF05199">
    <property type="entry name" value="GMC_oxred_C"/>
    <property type="match status" value="2"/>
</dbReference>
<dbReference type="GO" id="GO:0050660">
    <property type="term" value="F:flavin adenine dinucleotide binding"/>
    <property type="evidence" value="ECO:0007669"/>
    <property type="project" value="InterPro"/>
</dbReference>
<dbReference type="Proteomes" id="UP000664859">
    <property type="component" value="Unassembled WGS sequence"/>
</dbReference>
<keyword evidence="6" id="KW-1185">Reference proteome</keyword>
<dbReference type="Gene3D" id="3.30.410.40">
    <property type="match status" value="1"/>
</dbReference>
<organism evidence="5 6">
    <name type="scientific">Tribonema minus</name>
    <dbReference type="NCBI Taxonomy" id="303371"/>
    <lineage>
        <taxon>Eukaryota</taxon>
        <taxon>Sar</taxon>
        <taxon>Stramenopiles</taxon>
        <taxon>Ochrophyta</taxon>
        <taxon>PX clade</taxon>
        <taxon>Xanthophyceae</taxon>
        <taxon>Tribonematales</taxon>
        <taxon>Tribonemataceae</taxon>
        <taxon>Tribonema</taxon>
    </lineage>
</organism>
<proteinExistence type="inferred from homology"/>
<dbReference type="PANTHER" id="PTHR11552">
    <property type="entry name" value="GLUCOSE-METHANOL-CHOLINE GMC OXIDOREDUCTASE"/>
    <property type="match status" value="1"/>
</dbReference>
<comment type="caution">
    <text evidence="5">The sequence shown here is derived from an EMBL/GenBank/DDBJ whole genome shotgun (WGS) entry which is preliminary data.</text>
</comment>
<feature type="domain" description="Glucose-methanol-choline oxidoreductase C-terminal" evidence="4">
    <location>
        <begin position="563"/>
        <end position="665"/>
    </location>
</feature>
<dbReference type="InterPro" id="IPR036188">
    <property type="entry name" value="FAD/NAD-bd_sf"/>
</dbReference>
<evidence type="ECO:0000313" key="5">
    <source>
        <dbReference type="EMBL" id="KAG5176366.1"/>
    </source>
</evidence>
<feature type="domain" description="Glucose-methanol-choline oxidoreductase C-terminal" evidence="4">
    <location>
        <begin position="461"/>
        <end position="530"/>
    </location>
</feature>
<evidence type="ECO:0000259" key="4">
    <source>
        <dbReference type="Pfam" id="PF05199"/>
    </source>
</evidence>
<evidence type="ECO:0000256" key="3">
    <source>
        <dbReference type="SAM" id="MobiDB-lite"/>
    </source>
</evidence>
<accession>A0A836C9J6</accession>
<dbReference type="EMBL" id="JAFCMP010000537">
    <property type="protein sequence ID" value="KAG5176366.1"/>
    <property type="molecule type" value="Genomic_DNA"/>
</dbReference>
<dbReference type="PIRSF" id="PIRSF000137">
    <property type="entry name" value="Alcohol_oxidase"/>
    <property type="match status" value="1"/>
</dbReference>
<dbReference type="InterPro" id="IPR007867">
    <property type="entry name" value="GMC_OxRtase_C"/>
</dbReference>
<keyword evidence="2" id="KW-0285">Flavoprotein</keyword>
<protein>
    <recommendedName>
        <fullName evidence="4">Glucose-methanol-choline oxidoreductase C-terminal domain-containing protein</fullName>
    </recommendedName>
</protein>
<evidence type="ECO:0000256" key="1">
    <source>
        <dbReference type="ARBA" id="ARBA00010790"/>
    </source>
</evidence>
<feature type="binding site" evidence="2">
    <location>
        <begin position="617"/>
        <end position="618"/>
    </location>
    <ligand>
        <name>FAD</name>
        <dbReference type="ChEBI" id="CHEBI:57692"/>
    </ligand>
</feature>
<dbReference type="AlphaFoldDB" id="A0A836C9J6"/>
<comment type="similarity">
    <text evidence="1">Belongs to the GMC oxidoreductase family.</text>
</comment>
<name>A0A836C9J6_9STRA</name>
<dbReference type="SUPFAM" id="SSF54373">
    <property type="entry name" value="FAD-linked reductases, C-terminal domain"/>
    <property type="match status" value="1"/>
</dbReference>
<sequence length="691" mass="67888">MKFWIATDNTDPAIQAPATFITNLQRGDPAIQAPVTFITNLHRGWPFCDPHYSAPQQHLAGRRALSSVGRGGGGGTLVNACIYLRGRREDYAAWPWSVEFVEEGFEAVEGALQPTLTPAGVTGKVLTAIIGTALGLATAPQRKGAVAWAGVTGKLLTTIMGTAFSLSTAPQREGTIDWVRDGTRADMHYTLHSGRRVSAWQAFIAPLVGRSNLTILDSHVATKVLLSGGGGGGGGGSGDGGGGGGAGAGGLAGGLAGDGGGSGEGGGNDAAPQPRAVGVEAVVADDAAASRAAALRSGRRIRLKLSNLAAELLMLSGIGPRAQLEAHGIEVEVDAPCVGAGLQLTPLEHMCEGIVDFRVSPTTGAIIKDGGGGGSGDGGDRSGGDDDGKHGGGSGSSGSGSGGGSGGSDSGSGRSTAMQLTLANGRAAVAAQAFNLPLTGPGSRADASLASTAMYLAVATPRSRGAVTLRNADPADAPVHDPRYLSAEEDRAALRHAVRAVCAATAAAVATAETAAAAAKTAAAAATTAATSVTAAAGATAASAAAADSAETAAAPATATTSAAAAAAAAVAADAAGDSNVPIDILGAELLPGAAYGHALSDVDLDRYITEWCVPQWHLASSCAMGGALDAELRVMGVRGLRVADASAAPALPSANTQAMAMMVGDRAAALLLRERAAAAAAAAASSGDSL</sequence>
<dbReference type="InterPro" id="IPR012132">
    <property type="entry name" value="GMC_OxRdtase"/>
</dbReference>
<dbReference type="PANTHER" id="PTHR11552:SF147">
    <property type="entry name" value="CHOLINE DEHYDROGENASE, MITOCHONDRIAL"/>
    <property type="match status" value="1"/>
</dbReference>
<dbReference type="Gene3D" id="3.50.50.60">
    <property type="entry name" value="FAD/NAD(P)-binding domain"/>
    <property type="match status" value="2"/>
</dbReference>
<keyword evidence="2" id="KW-0274">FAD</keyword>
<reference evidence="5" key="1">
    <citation type="submission" date="2021-02" db="EMBL/GenBank/DDBJ databases">
        <title>First Annotated Genome of the Yellow-green Alga Tribonema minus.</title>
        <authorList>
            <person name="Mahan K.M."/>
        </authorList>
    </citation>
    <scope>NUCLEOTIDE SEQUENCE</scope>
    <source>
        <strain evidence="5">UTEX B ZZ1240</strain>
    </source>
</reference>
<comment type="cofactor">
    <cofactor evidence="2">
        <name>FAD</name>
        <dbReference type="ChEBI" id="CHEBI:57692"/>
    </cofactor>
</comment>
<dbReference type="SUPFAM" id="SSF51905">
    <property type="entry name" value="FAD/NAD(P)-binding domain"/>
    <property type="match status" value="1"/>
</dbReference>
<feature type="compositionally biased region" description="Basic and acidic residues" evidence="3">
    <location>
        <begin position="378"/>
        <end position="390"/>
    </location>
</feature>
<gene>
    <name evidence="5" type="ORF">JKP88DRAFT_282729</name>
</gene>
<feature type="compositionally biased region" description="Gly residues" evidence="3">
    <location>
        <begin position="391"/>
        <end position="410"/>
    </location>
</feature>
<dbReference type="OrthoDB" id="269227at2759"/>
<evidence type="ECO:0000256" key="2">
    <source>
        <dbReference type="PIRSR" id="PIRSR000137-2"/>
    </source>
</evidence>